<dbReference type="EMBL" id="JAVHJV010000008">
    <property type="protein sequence ID" value="KAK5940878.1"/>
    <property type="molecule type" value="Genomic_DNA"/>
</dbReference>
<dbReference type="RefSeq" id="XP_064728968.1">
    <property type="nucleotide sequence ID" value="XM_064875703.1"/>
</dbReference>
<feature type="compositionally biased region" description="Acidic residues" evidence="1">
    <location>
        <begin position="288"/>
        <end position="307"/>
    </location>
</feature>
<feature type="region of interest" description="Disordered" evidence="1">
    <location>
        <begin position="199"/>
        <end position="228"/>
    </location>
</feature>
<reference evidence="3 4" key="1">
    <citation type="journal article" date="2023" name="Res Sq">
        <title>Genomic and morphological characterization of Knufia obscura isolated from the Mars 2020 spacecraft assembly facility.</title>
        <authorList>
            <person name="Chander A.M."/>
            <person name="Teixeira M.M."/>
            <person name="Singh N.K."/>
            <person name="Williams M.P."/>
            <person name="Parker C.W."/>
            <person name="Leo P."/>
            <person name="Stajich J.E."/>
            <person name="Torok T."/>
            <person name="Tighe S."/>
            <person name="Mason C.E."/>
            <person name="Venkateswaran K."/>
        </authorList>
    </citation>
    <scope>NUCLEOTIDE SEQUENCE [LARGE SCALE GENOMIC DNA]</scope>
    <source>
        <strain evidence="3 4">CCFEE 5817</strain>
    </source>
</reference>
<dbReference type="InterPro" id="IPR036638">
    <property type="entry name" value="HLH_DNA-bd_sf"/>
</dbReference>
<feature type="domain" description="BHLH" evidence="2">
    <location>
        <begin position="374"/>
        <end position="426"/>
    </location>
</feature>
<name>A0ABR0RKV1_9EURO</name>
<dbReference type="Pfam" id="PF00010">
    <property type="entry name" value="HLH"/>
    <property type="match status" value="1"/>
</dbReference>
<dbReference type="SUPFAM" id="SSF47459">
    <property type="entry name" value="HLH, helix-loop-helix DNA-binding domain"/>
    <property type="match status" value="1"/>
</dbReference>
<evidence type="ECO:0000256" key="1">
    <source>
        <dbReference type="SAM" id="MobiDB-lite"/>
    </source>
</evidence>
<dbReference type="Proteomes" id="UP001334248">
    <property type="component" value="Unassembled WGS sequence"/>
</dbReference>
<evidence type="ECO:0000313" key="3">
    <source>
        <dbReference type="EMBL" id="KAK5940878.1"/>
    </source>
</evidence>
<keyword evidence="4" id="KW-1185">Reference proteome</keyword>
<evidence type="ECO:0000313" key="4">
    <source>
        <dbReference type="Proteomes" id="UP001334248"/>
    </source>
</evidence>
<dbReference type="Gene3D" id="4.10.280.10">
    <property type="entry name" value="Helix-loop-helix DNA-binding domain"/>
    <property type="match status" value="1"/>
</dbReference>
<feature type="compositionally biased region" description="Polar residues" evidence="1">
    <location>
        <begin position="199"/>
        <end position="223"/>
    </location>
</feature>
<accession>A0ABR0RKV1</accession>
<organism evidence="3 4">
    <name type="scientific">Knufia obscura</name>
    <dbReference type="NCBI Taxonomy" id="1635080"/>
    <lineage>
        <taxon>Eukaryota</taxon>
        <taxon>Fungi</taxon>
        <taxon>Dikarya</taxon>
        <taxon>Ascomycota</taxon>
        <taxon>Pezizomycotina</taxon>
        <taxon>Eurotiomycetes</taxon>
        <taxon>Chaetothyriomycetidae</taxon>
        <taxon>Chaetothyriales</taxon>
        <taxon>Trichomeriaceae</taxon>
        <taxon>Knufia</taxon>
    </lineage>
</organism>
<dbReference type="GeneID" id="90000744"/>
<evidence type="ECO:0000259" key="2">
    <source>
        <dbReference type="PROSITE" id="PS50888"/>
    </source>
</evidence>
<protein>
    <recommendedName>
        <fullName evidence="2">BHLH domain-containing protein</fullName>
    </recommendedName>
</protein>
<comment type="caution">
    <text evidence="3">The sequence shown here is derived from an EMBL/GenBank/DDBJ whole genome shotgun (WGS) entry which is preliminary data.</text>
</comment>
<dbReference type="InterPro" id="IPR011598">
    <property type="entry name" value="bHLH_dom"/>
</dbReference>
<feature type="region of interest" description="Disordered" evidence="1">
    <location>
        <begin position="240"/>
        <end position="390"/>
    </location>
</feature>
<sequence>MPFGYNPNGIHGIGLPMYMNQGQPPPQSGQPLLSEQETEQMQDFFSTFEAENQAHANPMHGQFTDNMAQLQQLQMPNTYVGHEVNMRSPQSSMDWHGQQMNPFQFGHPMNQMAMQTPTSPYGNTNGHMASPVHNMFPMHQNNMQTFNNNWQQAFPTHPMPGRPDVTFGSDPNFLSNGYTAPDGTMDADLSLLTYAMAPTSSASNTQPNSRNGSNANTVPSSPVATKKRKLNTFQSESLRMTPANGLHVNGVASTQSPPPPTSARKPRKSFVKHEQQPPTPLSKTPTTYDEDDVQEEDAEYDEEDPDINDQPRSASPPAPWPSSKARPIHKDPPPPKPAKPRKQSSATPSKQPKARRASSGLANAIARTPLTAEQKKANHTNSEQRRRDATARSYAELYDMVPELNEQGKQSTMKKLEVVVTKVESVKARLEYLRQVCGRDVATGEPLPDTIAQTRYSGDMSHLSGWALPGQQ</sequence>
<dbReference type="PROSITE" id="PS50888">
    <property type="entry name" value="BHLH"/>
    <property type="match status" value="1"/>
</dbReference>
<proteinExistence type="predicted"/>
<gene>
    <name evidence="3" type="ORF">PMZ80_007295</name>
</gene>
<feature type="region of interest" description="Disordered" evidence="1">
    <location>
        <begin position="16"/>
        <end position="36"/>
    </location>
</feature>